<dbReference type="GO" id="GO:0000272">
    <property type="term" value="P:polysaccharide catabolic process"/>
    <property type="evidence" value="ECO:0007669"/>
    <property type="project" value="InterPro"/>
</dbReference>
<keyword evidence="6" id="KW-1133">Transmembrane helix</keyword>
<comment type="caution">
    <text evidence="8">The sequence shown here is derived from an EMBL/GenBank/DDBJ whole genome shotgun (WGS) entry which is preliminary data.</text>
</comment>
<dbReference type="Gene3D" id="3.20.20.80">
    <property type="entry name" value="Glycosidases"/>
    <property type="match status" value="1"/>
</dbReference>
<dbReference type="Pfam" id="PF00150">
    <property type="entry name" value="Cellulase"/>
    <property type="match status" value="1"/>
</dbReference>
<evidence type="ECO:0000256" key="1">
    <source>
        <dbReference type="ARBA" id="ARBA00001678"/>
    </source>
</evidence>
<dbReference type="Proteomes" id="UP000315131">
    <property type="component" value="Unassembled WGS sequence"/>
</dbReference>
<dbReference type="AlphaFoldDB" id="A0A550HXB8"/>
<gene>
    <name evidence="8" type="ORF">FGM01_13805</name>
</gene>
<dbReference type="SUPFAM" id="SSF51445">
    <property type="entry name" value="(Trans)glycosidases"/>
    <property type="match status" value="1"/>
</dbReference>
<dbReference type="EC" id="3.2.1.78" evidence="2"/>
<comment type="catalytic activity">
    <reaction evidence="1">
        <text>Random hydrolysis of (1-&gt;4)-beta-D-mannosidic linkages in mannans, galactomannans and glucomannans.</text>
        <dbReference type="EC" id="3.2.1.78"/>
    </reaction>
</comment>
<keyword evidence="9" id="KW-1185">Reference proteome</keyword>
<protein>
    <recommendedName>
        <fullName evidence="2">mannan endo-1,4-beta-mannosidase</fullName>
        <ecNumber evidence="2">3.2.1.78</ecNumber>
    </recommendedName>
</protein>
<organism evidence="8 9">
    <name type="scientific">Christiangramia sabulilitoris</name>
    <dbReference type="NCBI Taxonomy" id="2583991"/>
    <lineage>
        <taxon>Bacteria</taxon>
        <taxon>Pseudomonadati</taxon>
        <taxon>Bacteroidota</taxon>
        <taxon>Flavobacteriia</taxon>
        <taxon>Flavobacteriales</taxon>
        <taxon>Flavobacteriaceae</taxon>
        <taxon>Christiangramia</taxon>
    </lineage>
</organism>
<dbReference type="EMBL" id="VHSF01000004">
    <property type="protein sequence ID" value="TRO63336.1"/>
    <property type="molecule type" value="Genomic_DNA"/>
</dbReference>
<proteinExistence type="inferred from homology"/>
<dbReference type="InterPro" id="IPR045053">
    <property type="entry name" value="MAN-like"/>
</dbReference>
<evidence type="ECO:0000256" key="2">
    <source>
        <dbReference type="ARBA" id="ARBA00012706"/>
    </source>
</evidence>
<dbReference type="OrthoDB" id="9774262at2"/>
<keyword evidence="4 5" id="KW-0326">Glycosidase</keyword>
<keyword evidence="6" id="KW-0472">Membrane</keyword>
<dbReference type="PANTHER" id="PTHR31451">
    <property type="match status" value="1"/>
</dbReference>
<evidence type="ECO:0000313" key="8">
    <source>
        <dbReference type="EMBL" id="TRO63336.1"/>
    </source>
</evidence>
<evidence type="ECO:0000259" key="7">
    <source>
        <dbReference type="Pfam" id="PF00150"/>
    </source>
</evidence>
<keyword evidence="3 5" id="KW-0378">Hydrolase</keyword>
<sequence>MTQKLSRNLYRAGIVLSFLIVNAAVLYGIGSIWSYLNTGADRSSMLKTGVKAEKLYVPSIDWDTTSYEGRIMEPQSLKEIERDYLNAWYVKNLAYKNNEVLRIDDYYTDSARVNIYRNIAFNKEADLNFESTSLEHHPKLNFYSADGQMVVFKDRNVLEYTHNFEQDTFTGTSVDTASYQVMMLLEDGFWRIRHLKRLQPELTGIDTTLNPEWQVKGRSVYLRDSLYSIKGINYYPKETPWDMYGDEFDIQVIERDFELIRSANLNTVRIFIPYEGFGKNKLVENKLEKLEKVLNVAEAQQLKVILTFFDFYGDYSVLGWTQTHSHARKLLKRFKDHPAIMAFDIKNEPDLDFDNRGKDLVTNWLRYTIDQFRRLAPGKLVTIGWAKPENAHLLKEEVDMISFHYYGDPSDFENIYTRLSSKISKPLILEEFGISSYDGIWKPFSGDEEEQALYHQKMQAFLAKEKLAFLSWTLYDFKEIPGRVVGPLPWRRAFQKEFGFFDYSGNPKPAFKYISN</sequence>
<feature type="transmembrane region" description="Helical" evidence="6">
    <location>
        <begin position="12"/>
        <end position="36"/>
    </location>
</feature>
<dbReference type="GO" id="GO:0004553">
    <property type="term" value="F:hydrolase activity, hydrolyzing O-glycosyl compounds"/>
    <property type="evidence" value="ECO:0007669"/>
    <property type="project" value="InterPro"/>
</dbReference>
<evidence type="ECO:0000256" key="6">
    <source>
        <dbReference type="SAM" id="Phobius"/>
    </source>
</evidence>
<evidence type="ECO:0000256" key="4">
    <source>
        <dbReference type="ARBA" id="ARBA00023295"/>
    </source>
</evidence>
<dbReference type="RefSeq" id="WP_143411777.1">
    <property type="nucleotide sequence ID" value="NZ_VHSF01000004.1"/>
</dbReference>
<evidence type="ECO:0000256" key="3">
    <source>
        <dbReference type="ARBA" id="ARBA00022801"/>
    </source>
</evidence>
<dbReference type="InterPro" id="IPR017853">
    <property type="entry name" value="GH"/>
</dbReference>
<accession>A0A550HXB8</accession>
<name>A0A550HXB8_9FLAO</name>
<comment type="similarity">
    <text evidence="5">Belongs to the glycosyl hydrolase 5 (cellulase A) family.</text>
</comment>
<reference evidence="8 9" key="1">
    <citation type="submission" date="2019-06" db="EMBL/GenBank/DDBJ databases">
        <title>Gramella sabulilitoris sp. nov., isolated from a marine sand.</title>
        <authorList>
            <person name="Yoon J.-H."/>
        </authorList>
    </citation>
    <scope>NUCLEOTIDE SEQUENCE [LARGE SCALE GENOMIC DNA]</scope>
    <source>
        <strain evidence="8 9">HSMS-1</strain>
    </source>
</reference>
<evidence type="ECO:0000256" key="5">
    <source>
        <dbReference type="RuleBase" id="RU361153"/>
    </source>
</evidence>
<dbReference type="InterPro" id="IPR001547">
    <property type="entry name" value="Glyco_hydro_5"/>
</dbReference>
<keyword evidence="6" id="KW-0812">Transmembrane</keyword>
<evidence type="ECO:0000313" key="9">
    <source>
        <dbReference type="Proteomes" id="UP000315131"/>
    </source>
</evidence>
<feature type="domain" description="Glycoside hydrolase family 5" evidence="7">
    <location>
        <begin position="252"/>
        <end position="475"/>
    </location>
</feature>